<protein>
    <recommendedName>
        <fullName evidence="1">diguanylate cyclase</fullName>
        <ecNumber evidence="1">2.7.7.65</ecNumber>
    </recommendedName>
</protein>
<feature type="transmembrane region" description="Helical" evidence="3">
    <location>
        <begin position="117"/>
        <end position="137"/>
    </location>
</feature>
<dbReference type="NCBIfam" id="TIGR00254">
    <property type="entry name" value="GGDEF"/>
    <property type="match status" value="1"/>
</dbReference>
<feature type="transmembrane region" description="Helical" evidence="3">
    <location>
        <begin position="34"/>
        <end position="54"/>
    </location>
</feature>
<dbReference type="RefSeq" id="WP_339379673.1">
    <property type="nucleotide sequence ID" value="NZ_CAWPTA010000008.1"/>
</dbReference>
<evidence type="ECO:0000313" key="5">
    <source>
        <dbReference type="EMBL" id="MBH5322956.1"/>
    </source>
</evidence>
<dbReference type="EMBL" id="JAEANY010000003">
    <property type="protein sequence ID" value="MBH5322956.1"/>
    <property type="molecule type" value="Genomic_DNA"/>
</dbReference>
<comment type="caution">
    <text evidence="5">The sequence shown here is derived from an EMBL/GenBank/DDBJ whole genome shotgun (WGS) entry which is preliminary data.</text>
</comment>
<keyword evidence="3" id="KW-1133">Transmembrane helix</keyword>
<dbReference type="InterPro" id="IPR043128">
    <property type="entry name" value="Rev_trsase/Diguanyl_cyclase"/>
</dbReference>
<name>A0ABS0N598_9SPHN</name>
<evidence type="ECO:0000313" key="6">
    <source>
        <dbReference type="Proteomes" id="UP000602442"/>
    </source>
</evidence>
<gene>
    <name evidence="5" type="ORF">I5L03_10220</name>
</gene>
<dbReference type="PANTHER" id="PTHR45138:SF9">
    <property type="entry name" value="DIGUANYLATE CYCLASE DGCM-RELATED"/>
    <property type="match status" value="1"/>
</dbReference>
<keyword evidence="3" id="KW-0472">Membrane</keyword>
<dbReference type="InterPro" id="IPR029787">
    <property type="entry name" value="Nucleotide_cyclase"/>
</dbReference>
<feature type="transmembrane region" description="Helical" evidence="3">
    <location>
        <begin position="93"/>
        <end position="111"/>
    </location>
</feature>
<dbReference type="PANTHER" id="PTHR45138">
    <property type="entry name" value="REGULATORY COMPONENTS OF SENSORY TRANSDUCTION SYSTEM"/>
    <property type="match status" value="1"/>
</dbReference>
<accession>A0ABS0N598</accession>
<feature type="transmembrane region" description="Helical" evidence="3">
    <location>
        <begin position="60"/>
        <end position="81"/>
    </location>
</feature>
<dbReference type="CDD" id="cd01949">
    <property type="entry name" value="GGDEF"/>
    <property type="match status" value="1"/>
</dbReference>
<feature type="transmembrane region" description="Helical" evidence="3">
    <location>
        <begin position="144"/>
        <end position="162"/>
    </location>
</feature>
<keyword evidence="6" id="KW-1185">Reference proteome</keyword>
<organism evidence="5 6">
    <name type="scientific">Aurantiacibacter sediminis</name>
    <dbReference type="NCBI Taxonomy" id="2793064"/>
    <lineage>
        <taxon>Bacteria</taxon>
        <taxon>Pseudomonadati</taxon>
        <taxon>Pseudomonadota</taxon>
        <taxon>Alphaproteobacteria</taxon>
        <taxon>Sphingomonadales</taxon>
        <taxon>Erythrobacteraceae</taxon>
        <taxon>Aurantiacibacter</taxon>
    </lineage>
</organism>
<dbReference type="InterPro" id="IPR050469">
    <property type="entry name" value="Diguanylate_Cyclase"/>
</dbReference>
<feature type="transmembrane region" description="Helical" evidence="3">
    <location>
        <begin position="182"/>
        <end position="209"/>
    </location>
</feature>
<reference evidence="5 6" key="1">
    <citation type="submission" date="2020-11" db="EMBL/GenBank/DDBJ databases">
        <title>Erythrobacter sediminis sp. nov., a marine bacterium from a tidal flat of Garorim Bay.</title>
        <authorList>
            <person name="Kim D."/>
            <person name="Yoo Y."/>
            <person name="Kim J.-J."/>
        </authorList>
    </citation>
    <scope>NUCLEOTIDE SEQUENCE [LARGE SCALE GENOMIC DNA]</scope>
    <source>
        <strain evidence="5 6">JGD-13</strain>
    </source>
</reference>
<dbReference type="PROSITE" id="PS50887">
    <property type="entry name" value="GGDEF"/>
    <property type="match status" value="1"/>
</dbReference>
<evidence type="ECO:0000256" key="1">
    <source>
        <dbReference type="ARBA" id="ARBA00012528"/>
    </source>
</evidence>
<feature type="domain" description="GGDEF" evidence="4">
    <location>
        <begin position="249"/>
        <end position="381"/>
    </location>
</feature>
<keyword evidence="3" id="KW-0812">Transmembrane</keyword>
<evidence type="ECO:0000259" key="4">
    <source>
        <dbReference type="PROSITE" id="PS50887"/>
    </source>
</evidence>
<dbReference type="SMART" id="SM00267">
    <property type="entry name" value="GGDEF"/>
    <property type="match status" value="1"/>
</dbReference>
<proteinExistence type="predicted"/>
<sequence length="395" mass="42662">MREQILGLTTPIMAFVFAALFLAVWWRAGLGRQVLAFAAGYAAFALGFIVTHLLPTGAAATFFVTQAFYSLASVLLIWGACHRAGRPAHLRTLFGIYCIAAVSLLAAVSISDDAGPRLVLINAGYAMMFLVAFVSLADAPRRTLVDTAILIVLALHTVDFMVRPVLTSMAEGAIPAAEYRESLYYTIINMVLMLKTLNTAIVLLGACVYDGIVKVREGANIDPLTSLCNRRAFEAEVARTLSQSTHTGEQVSLVIADIDHFKQVNDLWGHQAGDKAIAGMGTLLARMSRPHDLLGRVGGEEFCILVRHCGEADAAQLADRMRLAFARSTFPEIGDHISLTASFGVAERRPGESYDRLFSRADAALYAAKNNGRNRIERGSQPAVPLCEDACRAAA</sequence>
<feature type="transmembrane region" description="Helical" evidence="3">
    <location>
        <begin position="6"/>
        <end position="27"/>
    </location>
</feature>
<dbReference type="InterPro" id="IPR000160">
    <property type="entry name" value="GGDEF_dom"/>
</dbReference>
<dbReference type="Pfam" id="PF00990">
    <property type="entry name" value="GGDEF"/>
    <property type="match status" value="1"/>
</dbReference>
<dbReference type="SUPFAM" id="SSF55073">
    <property type="entry name" value="Nucleotide cyclase"/>
    <property type="match status" value="1"/>
</dbReference>
<evidence type="ECO:0000256" key="3">
    <source>
        <dbReference type="SAM" id="Phobius"/>
    </source>
</evidence>
<dbReference type="Gene3D" id="3.30.70.270">
    <property type="match status" value="1"/>
</dbReference>
<comment type="catalytic activity">
    <reaction evidence="2">
        <text>2 GTP = 3',3'-c-di-GMP + 2 diphosphate</text>
        <dbReference type="Rhea" id="RHEA:24898"/>
        <dbReference type="ChEBI" id="CHEBI:33019"/>
        <dbReference type="ChEBI" id="CHEBI:37565"/>
        <dbReference type="ChEBI" id="CHEBI:58805"/>
        <dbReference type="EC" id="2.7.7.65"/>
    </reaction>
</comment>
<evidence type="ECO:0000256" key="2">
    <source>
        <dbReference type="ARBA" id="ARBA00034247"/>
    </source>
</evidence>
<dbReference type="EC" id="2.7.7.65" evidence="1"/>
<dbReference type="Proteomes" id="UP000602442">
    <property type="component" value="Unassembled WGS sequence"/>
</dbReference>